<feature type="transmembrane region" description="Helical" evidence="2">
    <location>
        <begin position="153"/>
        <end position="173"/>
    </location>
</feature>
<feature type="compositionally biased region" description="Low complexity" evidence="1">
    <location>
        <begin position="25"/>
        <end position="56"/>
    </location>
</feature>
<organism evidence="3 4">
    <name type="scientific">Hirschia litorea</name>
    <dbReference type="NCBI Taxonomy" id="1199156"/>
    <lineage>
        <taxon>Bacteria</taxon>
        <taxon>Pseudomonadati</taxon>
        <taxon>Pseudomonadota</taxon>
        <taxon>Alphaproteobacteria</taxon>
        <taxon>Hyphomonadales</taxon>
        <taxon>Hyphomonadaceae</taxon>
        <taxon>Hirschia</taxon>
    </lineage>
</organism>
<comment type="caution">
    <text evidence="3">The sequence shown here is derived from an EMBL/GenBank/DDBJ whole genome shotgun (WGS) entry which is preliminary data.</text>
</comment>
<accession>A0ABW2IJ87</accession>
<keyword evidence="2" id="KW-0812">Transmembrane</keyword>
<evidence type="ECO:0000256" key="1">
    <source>
        <dbReference type="SAM" id="MobiDB-lite"/>
    </source>
</evidence>
<dbReference type="Proteomes" id="UP001596492">
    <property type="component" value="Unassembled WGS sequence"/>
</dbReference>
<dbReference type="RefSeq" id="WP_382166373.1">
    <property type="nucleotide sequence ID" value="NZ_JBHTBR010000002.1"/>
</dbReference>
<keyword evidence="2" id="KW-0472">Membrane</keyword>
<feature type="region of interest" description="Disordered" evidence="1">
    <location>
        <begin position="12"/>
        <end position="67"/>
    </location>
</feature>
<reference evidence="4" key="1">
    <citation type="journal article" date="2019" name="Int. J. Syst. Evol. Microbiol.">
        <title>The Global Catalogue of Microorganisms (GCM) 10K type strain sequencing project: providing services to taxonomists for standard genome sequencing and annotation.</title>
        <authorList>
            <consortium name="The Broad Institute Genomics Platform"/>
            <consortium name="The Broad Institute Genome Sequencing Center for Infectious Disease"/>
            <person name="Wu L."/>
            <person name="Ma J."/>
        </authorList>
    </citation>
    <scope>NUCLEOTIDE SEQUENCE [LARGE SCALE GENOMIC DNA]</scope>
    <source>
        <strain evidence="4">CCUG 51308</strain>
    </source>
</reference>
<keyword evidence="2" id="KW-1133">Transmembrane helix</keyword>
<name>A0ABW2IJ87_9PROT</name>
<feature type="transmembrane region" description="Helical" evidence="2">
    <location>
        <begin position="95"/>
        <end position="116"/>
    </location>
</feature>
<gene>
    <name evidence="3" type="ORF">ACFQS8_06090</name>
</gene>
<dbReference type="EMBL" id="JBHTBR010000002">
    <property type="protein sequence ID" value="MFC7291179.1"/>
    <property type="molecule type" value="Genomic_DNA"/>
</dbReference>
<evidence type="ECO:0000256" key="2">
    <source>
        <dbReference type="SAM" id="Phobius"/>
    </source>
</evidence>
<evidence type="ECO:0000313" key="4">
    <source>
        <dbReference type="Proteomes" id="UP001596492"/>
    </source>
</evidence>
<sequence length="179" mass="19572">MKKTIFRLPKISVDWEDTAPPNDTPSLPASSPAADAALASNAPQNTQAASPAATNNTPPPQNASPPIAKKRTLLDVLLGTNRPPKPPRTLMARLFGLRIGQFLNLFLWSVVIGGAMKLTNFNPLNPQFNASETAGNVWQQGWSALAWIVKTSWQPALTGAVIIIPIWFTWRILTLPFRR</sequence>
<keyword evidence="4" id="KW-1185">Reference proteome</keyword>
<protein>
    <submittedName>
        <fullName evidence="3">Uncharacterized protein</fullName>
    </submittedName>
</protein>
<evidence type="ECO:0000313" key="3">
    <source>
        <dbReference type="EMBL" id="MFC7291179.1"/>
    </source>
</evidence>
<proteinExistence type="predicted"/>